<comment type="caution">
    <text evidence="2">The sequence shown here is derived from an EMBL/GenBank/DDBJ whole genome shotgun (WGS) entry which is preliminary data.</text>
</comment>
<protein>
    <submittedName>
        <fullName evidence="2">Uncharacterized protein</fullName>
    </submittedName>
</protein>
<organism evidence="2 3">
    <name type="scientific">Sphaerisporangium aureirubrum</name>
    <dbReference type="NCBI Taxonomy" id="1544736"/>
    <lineage>
        <taxon>Bacteria</taxon>
        <taxon>Bacillati</taxon>
        <taxon>Actinomycetota</taxon>
        <taxon>Actinomycetes</taxon>
        <taxon>Streptosporangiales</taxon>
        <taxon>Streptosporangiaceae</taxon>
        <taxon>Sphaerisporangium</taxon>
    </lineage>
</organism>
<dbReference type="EMBL" id="JBHSRF010000006">
    <property type="protein sequence ID" value="MFC6080734.1"/>
    <property type="molecule type" value="Genomic_DNA"/>
</dbReference>
<keyword evidence="3" id="KW-1185">Reference proteome</keyword>
<evidence type="ECO:0000256" key="1">
    <source>
        <dbReference type="SAM" id="MobiDB-lite"/>
    </source>
</evidence>
<feature type="compositionally biased region" description="Basic and acidic residues" evidence="1">
    <location>
        <begin position="73"/>
        <end position="94"/>
    </location>
</feature>
<accession>A0ABW1NBJ6</accession>
<sequence length="128" mass="14314">MTAAPSAVGVLVRLLADLDGQRRRERQAYAEGYRDGHRSGWDVGYAHACHEMATEWAKLRRVVRGTAAGPSHAELEHRRWQGRRADFGRPRPGDHPGGPVQWGVRPPTVPVRPLRADHPPHTPDRRSA</sequence>
<dbReference type="RefSeq" id="WP_380747823.1">
    <property type="nucleotide sequence ID" value="NZ_JBHSRF010000006.1"/>
</dbReference>
<proteinExistence type="predicted"/>
<dbReference type="Proteomes" id="UP001596137">
    <property type="component" value="Unassembled WGS sequence"/>
</dbReference>
<evidence type="ECO:0000313" key="2">
    <source>
        <dbReference type="EMBL" id="MFC6080734.1"/>
    </source>
</evidence>
<evidence type="ECO:0000313" key="3">
    <source>
        <dbReference type="Proteomes" id="UP001596137"/>
    </source>
</evidence>
<gene>
    <name evidence="2" type="ORF">ACFP1K_06155</name>
</gene>
<name>A0ABW1NBJ6_9ACTN</name>
<reference evidence="3" key="1">
    <citation type="journal article" date="2019" name="Int. J. Syst. Evol. Microbiol.">
        <title>The Global Catalogue of Microorganisms (GCM) 10K type strain sequencing project: providing services to taxonomists for standard genome sequencing and annotation.</title>
        <authorList>
            <consortium name="The Broad Institute Genomics Platform"/>
            <consortium name="The Broad Institute Genome Sequencing Center for Infectious Disease"/>
            <person name="Wu L."/>
            <person name="Ma J."/>
        </authorList>
    </citation>
    <scope>NUCLEOTIDE SEQUENCE [LARGE SCALE GENOMIC DNA]</scope>
    <source>
        <strain evidence="3">JCM 30346</strain>
    </source>
</reference>
<feature type="region of interest" description="Disordered" evidence="1">
    <location>
        <begin position="68"/>
        <end position="128"/>
    </location>
</feature>
<feature type="compositionally biased region" description="Basic and acidic residues" evidence="1">
    <location>
        <begin position="114"/>
        <end position="128"/>
    </location>
</feature>